<dbReference type="PANTHER" id="PTHR19303:SF75">
    <property type="entry name" value="HTH CENPB-TYPE DOMAIN-CONTAINING PROTEIN"/>
    <property type="match status" value="1"/>
</dbReference>
<dbReference type="SUPFAM" id="SSF46689">
    <property type="entry name" value="Homeodomain-like"/>
    <property type="match status" value="2"/>
</dbReference>
<dbReference type="InterPro" id="IPR006600">
    <property type="entry name" value="HTH_CenpB_DNA-bd_dom"/>
</dbReference>
<dbReference type="PANTHER" id="PTHR19303">
    <property type="entry name" value="TRANSPOSON"/>
    <property type="match status" value="1"/>
</dbReference>
<dbReference type="GO" id="GO:0005634">
    <property type="term" value="C:nucleus"/>
    <property type="evidence" value="ECO:0007669"/>
    <property type="project" value="UniProtKB-SubCell"/>
</dbReference>
<keyword evidence="2" id="KW-0238">DNA-binding</keyword>
<protein>
    <submittedName>
        <fullName evidence="5">DDE 1, HTH Tnp Tc5, and/or CENP-B N domain containing protein</fullName>
    </submittedName>
</protein>
<dbReference type="Pfam" id="PF04218">
    <property type="entry name" value="CENP-B_N"/>
    <property type="match status" value="1"/>
</dbReference>
<organism evidence="5 6">
    <name type="scientific">Asbolus verrucosus</name>
    <name type="common">Desert ironclad beetle</name>
    <dbReference type="NCBI Taxonomy" id="1661398"/>
    <lineage>
        <taxon>Eukaryota</taxon>
        <taxon>Metazoa</taxon>
        <taxon>Ecdysozoa</taxon>
        <taxon>Arthropoda</taxon>
        <taxon>Hexapoda</taxon>
        <taxon>Insecta</taxon>
        <taxon>Pterygota</taxon>
        <taxon>Neoptera</taxon>
        <taxon>Endopterygota</taxon>
        <taxon>Coleoptera</taxon>
        <taxon>Polyphaga</taxon>
        <taxon>Cucujiformia</taxon>
        <taxon>Tenebrionidae</taxon>
        <taxon>Pimeliinae</taxon>
        <taxon>Asbolus</taxon>
    </lineage>
</organism>
<sequence length="484" mass="55257">MSKRKRVVLNFQQKLEILQQLDEGKSGAVLAKQYGIGTSTISDIKRNGDVILQFVSNLDCQKQISEKKTRKTAQNTDLDSKVYKWYAEEKERGRLPVDSVICAKALEINKQLSNGNENFKASPGWLRHFKNRHGIKDAIKEQPEPQTSSGITKQLKNVLKRSGYTLENVYNADECVLEWKTLPNIDDSKRVTLIVCTNANASHKLPLWIIGPDKRNGISPDHSVVYRHQKSVRMNTHLFQDWVDNHFVPEVKRRQLNTGNVGKILLIIDDAPWHPSCDVLVKDQVDVFLLTDNSTPIQPMDLGVKCRLKIIYRKKLLQLLLTRLCPIKQFLEEFTSKESVSLIAEAWDSIPRTAIVQSWGRLLSDVKTEAALGRDEEVAEIVAIAEKVAGLDPCDVNDITRWLDRDKEDCDNYIHADDSRLSSEESQDDGQQEPSHMEAYQCLHTVVQWFRRQGECNSDQLTSLERLRDLAATKICGEIKEERD</sequence>
<evidence type="ECO:0000256" key="2">
    <source>
        <dbReference type="ARBA" id="ARBA00023125"/>
    </source>
</evidence>
<evidence type="ECO:0000313" key="5">
    <source>
        <dbReference type="EMBL" id="RZB77500.1"/>
    </source>
</evidence>
<keyword evidence="6" id="KW-1185">Reference proteome</keyword>
<feature type="domain" description="HTH CENPB-type" evidence="4">
    <location>
        <begin position="66"/>
        <end position="139"/>
    </location>
</feature>
<dbReference type="EMBL" id="QDEB01108218">
    <property type="protein sequence ID" value="RZB77500.1"/>
    <property type="molecule type" value="Genomic_DNA"/>
</dbReference>
<dbReference type="OrthoDB" id="5919228at2759"/>
<dbReference type="InterPro" id="IPR009057">
    <property type="entry name" value="Homeodomain-like_sf"/>
</dbReference>
<dbReference type="SMART" id="SM00674">
    <property type="entry name" value="CENPB"/>
    <property type="match status" value="1"/>
</dbReference>
<accession>A0A482VFC5</accession>
<dbReference type="InterPro" id="IPR007889">
    <property type="entry name" value="HTH_Psq"/>
</dbReference>
<gene>
    <name evidence="5" type="ORF">BDFB_009753</name>
</gene>
<name>A0A482VFC5_ASBVE</name>
<evidence type="ECO:0000256" key="1">
    <source>
        <dbReference type="ARBA" id="ARBA00004123"/>
    </source>
</evidence>
<reference evidence="5 6" key="1">
    <citation type="submission" date="2017-03" db="EMBL/GenBank/DDBJ databases">
        <title>Genome of the blue death feigning beetle - Asbolus verrucosus.</title>
        <authorList>
            <person name="Rider S.D."/>
        </authorList>
    </citation>
    <scope>NUCLEOTIDE SEQUENCE [LARGE SCALE GENOMIC DNA]</scope>
    <source>
        <strain evidence="5">Butters</strain>
        <tissue evidence="5">Head and leg muscle</tissue>
    </source>
</reference>
<comment type="caution">
    <text evidence="5">The sequence shown here is derived from an EMBL/GenBank/DDBJ whole genome shotgun (WGS) entry which is preliminary data.</text>
</comment>
<dbReference type="Gene3D" id="1.10.10.60">
    <property type="entry name" value="Homeodomain-like"/>
    <property type="match status" value="2"/>
</dbReference>
<proteinExistence type="predicted"/>
<evidence type="ECO:0000256" key="3">
    <source>
        <dbReference type="ARBA" id="ARBA00023242"/>
    </source>
</evidence>
<keyword evidence="3" id="KW-0539">Nucleus</keyword>
<dbReference type="Pfam" id="PF03221">
    <property type="entry name" value="HTH_Tnp_Tc5"/>
    <property type="match status" value="1"/>
</dbReference>
<dbReference type="Proteomes" id="UP000292052">
    <property type="component" value="Unassembled WGS sequence"/>
</dbReference>
<dbReference type="InterPro" id="IPR004875">
    <property type="entry name" value="DDE_SF_endonuclease_dom"/>
</dbReference>
<comment type="subcellular location">
    <subcellularLocation>
        <location evidence="1">Nucleus</location>
    </subcellularLocation>
</comment>
<dbReference type="PROSITE" id="PS51253">
    <property type="entry name" value="HTH_CENPB"/>
    <property type="match status" value="1"/>
</dbReference>
<dbReference type="AlphaFoldDB" id="A0A482VFC5"/>
<dbReference type="STRING" id="1661398.A0A482VFC5"/>
<dbReference type="Pfam" id="PF03184">
    <property type="entry name" value="DDE_1"/>
    <property type="match status" value="1"/>
</dbReference>
<evidence type="ECO:0000313" key="6">
    <source>
        <dbReference type="Proteomes" id="UP000292052"/>
    </source>
</evidence>
<dbReference type="InterPro" id="IPR050863">
    <property type="entry name" value="CenT-Element_Derived"/>
</dbReference>
<dbReference type="GO" id="GO:0003677">
    <property type="term" value="F:DNA binding"/>
    <property type="evidence" value="ECO:0007669"/>
    <property type="project" value="UniProtKB-KW"/>
</dbReference>
<evidence type="ECO:0000259" key="4">
    <source>
        <dbReference type="PROSITE" id="PS51253"/>
    </source>
</evidence>